<name>A0A6J5LUZ5_9CAUD</name>
<gene>
    <name evidence="1" type="ORF">UFOVP329_30</name>
</gene>
<proteinExistence type="predicted"/>
<dbReference type="EMBL" id="LR796342">
    <property type="protein sequence ID" value="CAB4138268.1"/>
    <property type="molecule type" value="Genomic_DNA"/>
</dbReference>
<protein>
    <submittedName>
        <fullName evidence="1">Uncharacterized protein</fullName>
    </submittedName>
</protein>
<organism evidence="1">
    <name type="scientific">uncultured Caudovirales phage</name>
    <dbReference type="NCBI Taxonomy" id="2100421"/>
    <lineage>
        <taxon>Viruses</taxon>
        <taxon>Duplodnaviria</taxon>
        <taxon>Heunggongvirae</taxon>
        <taxon>Uroviricota</taxon>
        <taxon>Caudoviricetes</taxon>
        <taxon>Peduoviridae</taxon>
        <taxon>Maltschvirus</taxon>
        <taxon>Maltschvirus maltsch</taxon>
    </lineage>
</organism>
<sequence length="138" mass="14845">MADIVANVRMWVVAILKSDSQVRANFGSPVVFSGGLQSAPVGQGVFIDPGSTANPEDEFSSRVQLTLRCIKSGTRDDAHKSHYSVVGAMDRSKSKNWAVTNPAVRFVRVSTAAGVDSISPTNNLWESIIRLDVVIVDV</sequence>
<evidence type="ECO:0000313" key="1">
    <source>
        <dbReference type="EMBL" id="CAB4138268.1"/>
    </source>
</evidence>
<accession>A0A6J5LUZ5</accession>
<reference evidence="1" key="1">
    <citation type="submission" date="2020-04" db="EMBL/GenBank/DDBJ databases">
        <authorList>
            <person name="Chiriac C."/>
            <person name="Salcher M."/>
            <person name="Ghai R."/>
            <person name="Kavagutti S V."/>
        </authorList>
    </citation>
    <scope>NUCLEOTIDE SEQUENCE</scope>
</reference>